<dbReference type="STRING" id="247490.KSU1_C1056"/>
<dbReference type="Pfam" id="PF13229">
    <property type="entry name" value="Beta_helix"/>
    <property type="match status" value="1"/>
</dbReference>
<evidence type="ECO:0000256" key="1">
    <source>
        <dbReference type="ARBA" id="ARBA00022737"/>
    </source>
</evidence>
<protein>
    <recommendedName>
        <fullName evidence="3">Right handed beta helix domain-containing protein</fullName>
    </recommendedName>
</protein>
<dbReference type="SUPFAM" id="SSF51126">
    <property type="entry name" value="Pectin lyase-like"/>
    <property type="match status" value="1"/>
</dbReference>
<dbReference type="InterPro" id="IPR011050">
    <property type="entry name" value="Pectin_lyase_fold/virulence"/>
</dbReference>
<comment type="caution">
    <text evidence="4">The sequence shown here is derived from an EMBL/GenBank/DDBJ whole genome shotgun (WGS) entry which is preliminary data.</text>
</comment>
<dbReference type="InterPro" id="IPR006626">
    <property type="entry name" value="PbH1"/>
</dbReference>
<feature type="signal peptide" evidence="2">
    <location>
        <begin position="1"/>
        <end position="29"/>
    </location>
</feature>
<feature type="chain" id="PRO_5003671227" description="Right handed beta helix domain-containing protein" evidence="2">
    <location>
        <begin position="30"/>
        <end position="297"/>
    </location>
</feature>
<dbReference type="SMART" id="SM00710">
    <property type="entry name" value="PbH1"/>
    <property type="match status" value="3"/>
</dbReference>
<dbReference type="Gene3D" id="2.160.20.10">
    <property type="entry name" value="Single-stranded right-handed beta-helix, Pectin lyase-like"/>
    <property type="match status" value="1"/>
</dbReference>
<dbReference type="InterPro" id="IPR039448">
    <property type="entry name" value="Beta_helix"/>
</dbReference>
<dbReference type="PANTHER" id="PTHR22990">
    <property type="entry name" value="F-BOX ONLY PROTEIN"/>
    <property type="match status" value="1"/>
</dbReference>
<evidence type="ECO:0000259" key="3">
    <source>
        <dbReference type="Pfam" id="PF13229"/>
    </source>
</evidence>
<dbReference type="GO" id="GO:0006511">
    <property type="term" value="P:ubiquitin-dependent protein catabolic process"/>
    <property type="evidence" value="ECO:0007669"/>
    <property type="project" value="TreeGrafter"/>
</dbReference>
<proteinExistence type="predicted"/>
<dbReference type="Proteomes" id="UP000002985">
    <property type="component" value="Unassembled WGS sequence"/>
</dbReference>
<name>I3ILQ7_9BACT</name>
<dbReference type="InterPro" id="IPR012334">
    <property type="entry name" value="Pectin_lyas_fold"/>
</dbReference>
<feature type="domain" description="Right handed beta helix" evidence="3">
    <location>
        <begin position="85"/>
        <end position="187"/>
    </location>
</feature>
<dbReference type="InterPro" id="IPR051550">
    <property type="entry name" value="SCF-Subunits/Alg-Epimerases"/>
</dbReference>
<accession>I3ILQ7</accession>
<evidence type="ECO:0000256" key="2">
    <source>
        <dbReference type="SAM" id="SignalP"/>
    </source>
</evidence>
<organism evidence="4 5">
    <name type="scientific">Candidatus Jettenia caeni</name>
    <dbReference type="NCBI Taxonomy" id="247490"/>
    <lineage>
        <taxon>Bacteria</taxon>
        <taxon>Pseudomonadati</taxon>
        <taxon>Planctomycetota</taxon>
        <taxon>Candidatus Brocadiia</taxon>
        <taxon>Candidatus Brocadiales</taxon>
        <taxon>Candidatus Brocadiaceae</taxon>
        <taxon>Candidatus Jettenia</taxon>
    </lineage>
</organism>
<dbReference type="AlphaFoldDB" id="I3ILQ7"/>
<keyword evidence="1" id="KW-0677">Repeat</keyword>
<dbReference type="eggNOG" id="ENOG503439U">
    <property type="taxonomic scope" value="Bacteria"/>
</dbReference>
<evidence type="ECO:0000313" key="4">
    <source>
        <dbReference type="EMBL" id="GAB62652.1"/>
    </source>
</evidence>
<evidence type="ECO:0000313" key="5">
    <source>
        <dbReference type="Proteomes" id="UP000002985"/>
    </source>
</evidence>
<sequence>MEMDMRWIMKCTGLLCAALLFALCPVVTAGIITVPGDAGAIKDAIALAQDGDEVEIAPGAYTENGIVVDKDIAIRSKTGTKSAARVTIDGSEKTVFTITGAARLIGLDITNAQKPVIVHGKGMIERCVFYDNKSDVISFEAEGSGTVEYCIIQDAGDDGIDIDSETGNITIRKNKILQCGDDGIEIRLKPTQEAMVYAIKENVIAGCEEDGIQLIDYPDASPREFVISGNYISDNAMAGIGCMADGNTRENYQGSHMEEPVLLYGNVLKGNTVGLTTAPGLTLGHTVYVRNATNTKP</sequence>
<dbReference type="EMBL" id="BAFH01000003">
    <property type="protein sequence ID" value="GAB62652.1"/>
    <property type="molecule type" value="Genomic_DNA"/>
</dbReference>
<keyword evidence="2" id="KW-0732">Signal</keyword>
<reference evidence="4 5" key="1">
    <citation type="journal article" date="2012" name="FEBS Lett.">
        <title>Anammox organism KSU-1 expresses a NirK-type copper-containing nitrite reductase instead of a NirS-type with cytochrome cd1.</title>
        <authorList>
            <person name="Hira D."/>
            <person name="Toh H."/>
            <person name="Migita C.T."/>
            <person name="Okubo H."/>
            <person name="Nishiyama T."/>
            <person name="Hattori M."/>
            <person name="Furukawa K."/>
            <person name="Fujii T."/>
        </authorList>
    </citation>
    <scope>NUCLEOTIDE SEQUENCE [LARGE SCALE GENOMIC DNA]</scope>
</reference>
<gene>
    <name evidence="4" type="ORF">KSU1_C1056</name>
</gene>
<dbReference type="PANTHER" id="PTHR22990:SF15">
    <property type="entry name" value="F-BOX ONLY PROTEIN 10"/>
    <property type="match status" value="1"/>
</dbReference>
<keyword evidence="5" id="KW-1185">Reference proteome</keyword>
<dbReference type="OrthoDB" id="225534at2"/>